<reference evidence="2 3" key="1">
    <citation type="journal article" date="2014" name="BMC Genomics">
        <title>Comparative genome sequencing reveals chemotype-specific gene clusters in the toxigenic black mold Stachybotrys.</title>
        <authorList>
            <person name="Semeiks J."/>
            <person name="Borek D."/>
            <person name="Otwinowski Z."/>
            <person name="Grishin N.V."/>
        </authorList>
    </citation>
    <scope>NUCLEOTIDE SEQUENCE [LARGE SCALE GENOMIC DNA]</scope>
    <source>
        <strain evidence="3">CBS 109288 / IBT 7711</strain>
    </source>
</reference>
<evidence type="ECO:0000256" key="1">
    <source>
        <dbReference type="SAM" id="MobiDB-lite"/>
    </source>
</evidence>
<dbReference type="OrthoDB" id="3437607at2759"/>
<keyword evidence="3" id="KW-1185">Reference proteome</keyword>
<dbReference type="AlphaFoldDB" id="A0A084AW16"/>
<dbReference type="Proteomes" id="UP000028045">
    <property type="component" value="Unassembled WGS sequence"/>
</dbReference>
<accession>A0A084AW16</accession>
<proteinExistence type="predicted"/>
<evidence type="ECO:0000313" key="3">
    <source>
        <dbReference type="Proteomes" id="UP000028045"/>
    </source>
</evidence>
<dbReference type="EMBL" id="KL648525">
    <property type="protein sequence ID" value="KEY69495.1"/>
    <property type="molecule type" value="Genomic_DNA"/>
</dbReference>
<feature type="compositionally biased region" description="Basic residues" evidence="1">
    <location>
        <begin position="222"/>
        <end position="233"/>
    </location>
</feature>
<sequence>MLRLKASVLSVTPRELEELEARLRMRKRVKNKRLDDMHVPDTIDMEAGDGLQNNWFERPLDLHHPGMLGSGGPDNAGNGDRLFDSSSSHSLPHINLPPPFSTTPRLPLAASTATETTLRALDAAAEHLSNRIARTRGFSTTTPSRETVQLSELVSPRRRRHLGRSRSFEDRLDRLSIYDDSVPAASQPQTPYELPEARHQSRFGGTNPSTPRNIQIRGRKMGPRSAIHQHRRQTLVPSQRTTEDTLEDFIEVDQQMDSRPGNDDLPEGDD</sequence>
<gene>
    <name evidence="2" type="ORF">S7711_10541</name>
</gene>
<feature type="region of interest" description="Disordered" evidence="1">
    <location>
        <begin position="65"/>
        <end position="92"/>
    </location>
</feature>
<protein>
    <submittedName>
        <fullName evidence="2">Uncharacterized protein</fullName>
    </submittedName>
</protein>
<evidence type="ECO:0000313" key="2">
    <source>
        <dbReference type="EMBL" id="KEY69495.1"/>
    </source>
</evidence>
<name>A0A084AW16_STACB</name>
<dbReference type="HOGENOM" id="CLU_1031238_0_0_1"/>
<organism evidence="2 3">
    <name type="scientific">Stachybotrys chartarum (strain CBS 109288 / IBT 7711)</name>
    <name type="common">Toxic black mold</name>
    <name type="synonym">Stilbospora chartarum</name>
    <dbReference type="NCBI Taxonomy" id="1280523"/>
    <lineage>
        <taxon>Eukaryota</taxon>
        <taxon>Fungi</taxon>
        <taxon>Dikarya</taxon>
        <taxon>Ascomycota</taxon>
        <taxon>Pezizomycotina</taxon>
        <taxon>Sordariomycetes</taxon>
        <taxon>Hypocreomycetidae</taxon>
        <taxon>Hypocreales</taxon>
        <taxon>Stachybotryaceae</taxon>
        <taxon>Stachybotrys</taxon>
    </lineage>
</organism>
<feature type="region of interest" description="Disordered" evidence="1">
    <location>
        <begin position="222"/>
        <end position="247"/>
    </location>
</feature>